<dbReference type="AlphaFoldDB" id="A0A917YJT0"/>
<gene>
    <name evidence="12" type="ORF">GCM10010991_20640</name>
</gene>
<dbReference type="EMBL" id="BMLP01000003">
    <property type="protein sequence ID" value="GGO32685.1"/>
    <property type="molecule type" value="Genomic_DNA"/>
</dbReference>
<feature type="binding site" evidence="8">
    <location>
        <position position="212"/>
    </location>
    <ligand>
        <name>substrate</name>
    </ligand>
</feature>
<proteinExistence type="inferred from homology"/>
<keyword evidence="3" id="KW-0378">Hydrolase</keyword>
<feature type="signal peptide" evidence="10">
    <location>
        <begin position="1"/>
        <end position="20"/>
    </location>
</feature>
<accession>A0A917YJT0</accession>
<dbReference type="Gene3D" id="3.40.710.10">
    <property type="entry name" value="DD-peptidase/beta-lactamase superfamily"/>
    <property type="match status" value="1"/>
</dbReference>
<keyword evidence="4" id="KW-0133">Cell shape</keyword>
<sequence>MAAFLAAAACSATKPTPASAAPYAAYVMDARTGETIYANNADTRLHPASLTKMMTLYIAFQAVNSGEISLDSMVTVTKYAAGQAPSRLGLRPGQKIALRHLIRAAAIKSANDAATAICEAIGGSEAGFAKRMNRTAKQIGMNNSTFVNCNGLTSKGHLSTAHDMSILGRRLFYDFPEYYNIFSRRETDAGVTDVVSTNRKFLDAYRGADGIKTGFTNAAGFNLTASAERNGVRIIATVFGGTSTAQRNAKVAELLDLGFAKVKPGKAVIPPAPIAPAIDPAADGDPALMAENDPTAGAKVVRVSGAVRSSLRPRPRPAVSAAPALMVATAAQEIAPVAAAPAPASLDAASDPLAEMIAAEVAVNAMQGDIAGALAEATGGGADSVAFAAAPQPDAGSVVSLASIAATPAPPAPEPAHVPTVIHTSSGEQIASVEPVPTEPEVVTRISTSGGRHWGINIGRFASRMTAERALMQTMLEESATLDESLRKIVQRSSGYDANFMGLSQKQAELACLRLQARGSQCFTIGP</sequence>
<feature type="active site" description="Proton acceptor" evidence="7">
    <location>
        <position position="52"/>
    </location>
</feature>
<dbReference type="RefSeq" id="WP_146286783.1">
    <property type="nucleotide sequence ID" value="NZ_BMLP01000003.1"/>
</dbReference>
<dbReference type="SUPFAM" id="SSF56601">
    <property type="entry name" value="beta-lactamase/transpeptidase-like"/>
    <property type="match status" value="1"/>
</dbReference>
<keyword evidence="13" id="KW-1185">Reference proteome</keyword>
<feature type="active site" evidence="7">
    <location>
        <position position="109"/>
    </location>
</feature>
<dbReference type="InterPro" id="IPR018044">
    <property type="entry name" value="Peptidase_S11"/>
</dbReference>
<dbReference type="InterPro" id="IPR012338">
    <property type="entry name" value="Beta-lactam/transpept-like"/>
</dbReference>
<comment type="similarity">
    <text evidence="1 9">Belongs to the peptidase S11 family.</text>
</comment>
<dbReference type="OrthoDB" id="9795979at2"/>
<dbReference type="InterPro" id="IPR001967">
    <property type="entry name" value="Peptidase_S11_N"/>
</dbReference>
<feature type="chain" id="PRO_5037732329" evidence="10">
    <location>
        <begin position="21"/>
        <end position="527"/>
    </location>
</feature>
<dbReference type="GO" id="GO:0009002">
    <property type="term" value="F:serine-type D-Ala-D-Ala carboxypeptidase activity"/>
    <property type="evidence" value="ECO:0007669"/>
    <property type="project" value="InterPro"/>
</dbReference>
<feature type="active site" description="Acyl-ester intermediate" evidence="7">
    <location>
        <position position="49"/>
    </location>
</feature>
<feature type="domain" description="Peptidase S11 D-alanyl-D-alanine carboxypeptidase A N-terminal" evidence="11">
    <location>
        <begin position="17"/>
        <end position="241"/>
    </location>
</feature>
<keyword evidence="12" id="KW-0645">Protease</keyword>
<dbReference type="Proteomes" id="UP000598196">
    <property type="component" value="Unassembled WGS sequence"/>
</dbReference>
<dbReference type="GO" id="GO:0008360">
    <property type="term" value="P:regulation of cell shape"/>
    <property type="evidence" value="ECO:0007669"/>
    <property type="project" value="UniProtKB-KW"/>
</dbReference>
<keyword evidence="12" id="KW-0121">Carboxypeptidase</keyword>
<evidence type="ECO:0000256" key="9">
    <source>
        <dbReference type="RuleBase" id="RU004016"/>
    </source>
</evidence>
<comment type="caution">
    <text evidence="12">The sequence shown here is derived from an EMBL/GenBank/DDBJ whole genome shotgun (WGS) entry which is preliminary data.</text>
</comment>
<reference evidence="12 13" key="1">
    <citation type="journal article" date="2014" name="Int. J. Syst. Evol. Microbiol.">
        <title>Complete genome sequence of Corynebacterium casei LMG S-19264T (=DSM 44701T), isolated from a smear-ripened cheese.</title>
        <authorList>
            <consortium name="US DOE Joint Genome Institute (JGI-PGF)"/>
            <person name="Walter F."/>
            <person name="Albersmeier A."/>
            <person name="Kalinowski J."/>
            <person name="Ruckert C."/>
        </authorList>
    </citation>
    <scope>NUCLEOTIDE SEQUENCE [LARGE SCALE GENOMIC DNA]</scope>
    <source>
        <strain evidence="12 13">CGMCC 1.7029</strain>
    </source>
</reference>
<evidence type="ECO:0000259" key="11">
    <source>
        <dbReference type="Pfam" id="PF00768"/>
    </source>
</evidence>
<dbReference type="GO" id="GO:0009252">
    <property type="term" value="P:peptidoglycan biosynthetic process"/>
    <property type="evidence" value="ECO:0007669"/>
    <property type="project" value="UniProtKB-KW"/>
</dbReference>
<evidence type="ECO:0000256" key="5">
    <source>
        <dbReference type="ARBA" id="ARBA00022984"/>
    </source>
</evidence>
<dbReference type="PANTHER" id="PTHR21581">
    <property type="entry name" value="D-ALANYL-D-ALANINE CARBOXYPEPTIDASE"/>
    <property type="match status" value="1"/>
</dbReference>
<dbReference type="Pfam" id="PF00768">
    <property type="entry name" value="Peptidase_S11"/>
    <property type="match status" value="1"/>
</dbReference>
<evidence type="ECO:0000256" key="7">
    <source>
        <dbReference type="PIRSR" id="PIRSR618044-1"/>
    </source>
</evidence>
<evidence type="ECO:0000256" key="10">
    <source>
        <dbReference type="SAM" id="SignalP"/>
    </source>
</evidence>
<evidence type="ECO:0000256" key="8">
    <source>
        <dbReference type="PIRSR" id="PIRSR618044-2"/>
    </source>
</evidence>
<dbReference type="PRINTS" id="PR00725">
    <property type="entry name" value="DADACBPTASE1"/>
</dbReference>
<name>A0A917YJT0_9RHOB</name>
<evidence type="ECO:0000313" key="13">
    <source>
        <dbReference type="Proteomes" id="UP000598196"/>
    </source>
</evidence>
<dbReference type="PANTHER" id="PTHR21581:SF6">
    <property type="entry name" value="TRAFFICKING PROTEIN PARTICLE COMPLEX SUBUNIT 12"/>
    <property type="match status" value="1"/>
</dbReference>
<evidence type="ECO:0000256" key="4">
    <source>
        <dbReference type="ARBA" id="ARBA00022960"/>
    </source>
</evidence>
<protein>
    <submittedName>
        <fullName evidence="12">Serine-type D-Ala-D-Ala carboxypeptidase</fullName>
    </submittedName>
</protein>
<keyword evidence="2 10" id="KW-0732">Signal</keyword>
<evidence type="ECO:0000256" key="6">
    <source>
        <dbReference type="ARBA" id="ARBA00023316"/>
    </source>
</evidence>
<evidence type="ECO:0000256" key="2">
    <source>
        <dbReference type="ARBA" id="ARBA00022729"/>
    </source>
</evidence>
<organism evidence="12 13">
    <name type="scientific">Gemmobacter aquaticus</name>
    <dbReference type="NCBI Taxonomy" id="490185"/>
    <lineage>
        <taxon>Bacteria</taxon>
        <taxon>Pseudomonadati</taxon>
        <taxon>Pseudomonadota</taxon>
        <taxon>Alphaproteobacteria</taxon>
        <taxon>Rhodobacterales</taxon>
        <taxon>Paracoccaceae</taxon>
        <taxon>Gemmobacter</taxon>
    </lineage>
</organism>
<dbReference type="GO" id="GO:0071555">
    <property type="term" value="P:cell wall organization"/>
    <property type="evidence" value="ECO:0007669"/>
    <property type="project" value="UniProtKB-KW"/>
</dbReference>
<keyword evidence="6" id="KW-0961">Cell wall biogenesis/degradation</keyword>
<keyword evidence="5" id="KW-0573">Peptidoglycan synthesis</keyword>
<evidence type="ECO:0000313" key="12">
    <source>
        <dbReference type="EMBL" id="GGO32685.1"/>
    </source>
</evidence>
<evidence type="ECO:0000256" key="1">
    <source>
        <dbReference type="ARBA" id="ARBA00007164"/>
    </source>
</evidence>
<dbReference type="GO" id="GO:0006508">
    <property type="term" value="P:proteolysis"/>
    <property type="evidence" value="ECO:0007669"/>
    <property type="project" value="InterPro"/>
</dbReference>
<evidence type="ECO:0000256" key="3">
    <source>
        <dbReference type="ARBA" id="ARBA00022801"/>
    </source>
</evidence>